<organism evidence="1 2">
    <name type="scientific">Actinacidiphila acidipaludis</name>
    <dbReference type="NCBI Taxonomy" id="2873382"/>
    <lineage>
        <taxon>Bacteria</taxon>
        <taxon>Bacillati</taxon>
        <taxon>Actinomycetota</taxon>
        <taxon>Actinomycetes</taxon>
        <taxon>Kitasatosporales</taxon>
        <taxon>Streptomycetaceae</taxon>
        <taxon>Actinacidiphila</taxon>
    </lineage>
</organism>
<proteinExistence type="predicted"/>
<dbReference type="Gene3D" id="2.80.10.50">
    <property type="match status" value="1"/>
</dbReference>
<dbReference type="InterPro" id="IPR035992">
    <property type="entry name" value="Ricin_B-like_lectins"/>
</dbReference>
<accession>A0ABS7Q648</accession>
<gene>
    <name evidence="1" type="ORF">K7862_13450</name>
</gene>
<comment type="caution">
    <text evidence="1">The sequence shown here is derived from an EMBL/GenBank/DDBJ whole genome shotgun (WGS) entry which is preliminary data.</text>
</comment>
<dbReference type="RefSeq" id="WP_222962781.1">
    <property type="nucleotide sequence ID" value="NZ_JAINZZ010000013.1"/>
</dbReference>
<dbReference type="SUPFAM" id="SSF50370">
    <property type="entry name" value="Ricin B-like lectins"/>
    <property type="match status" value="1"/>
</dbReference>
<dbReference type="Proteomes" id="UP000778578">
    <property type="component" value="Unassembled WGS sequence"/>
</dbReference>
<dbReference type="PROSITE" id="PS50231">
    <property type="entry name" value="RICIN_B_LECTIN"/>
    <property type="match status" value="1"/>
</dbReference>
<name>A0ABS7Q648_9ACTN</name>
<reference evidence="1 2" key="1">
    <citation type="submission" date="2021-08" db="EMBL/GenBank/DDBJ databases">
        <title>WGS of actinomycetes from Thailand.</title>
        <authorList>
            <person name="Thawai C."/>
        </authorList>
    </citation>
    <scope>NUCLEOTIDE SEQUENCE [LARGE SCALE GENOMIC DNA]</scope>
    <source>
        <strain evidence="1 2">PLK6-54</strain>
    </source>
</reference>
<dbReference type="EMBL" id="JAINZZ010000013">
    <property type="protein sequence ID" value="MBY8878634.1"/>
    <property type="molecule type" value="Genomic_DNA"/>
</dbReference>
<protein>
    <submittedName>
        <fullName evidence="1">RICIN domain-containing protein</fullName>
    </submittedName>
</protein>
<keyword evidence="2" id="KW-1185">Reference proteome</keyword>
<sequence length="183" mass="19538">MAASTIEDDNFPTHEREEKQMRRALGTALGTLALLAGSSVMLGAQPAAASDSYLLKNVATGKCIQGSTTGKPVLVRMVTCDSSNAYQKWGRTQGHVALVFSGLATTCLGVPKESGDIPHDVVTVSCTTELPYNIYENTAVGSSYPIGNSSPICYIGHYASTDTVPYCYENSGNYTRWNWVSAP</sequence>
<evidence type="ECO:0000313" key="2">
    <source>
        <dbReference type="Proteomes" id="UP000778578"/>
    </source>
</evidence>
<evidence type="ECO:0000313" key="1">
    <source>
        <dbReference type="EMBL" id="MBY8878634.1"/>
    </source>
</evidence>